<keyword evidence="5" id="KW-0443">Lipid metabolism</keyword>
<keyword evidence="4" id="KW-0442">Lipid degradation</keyword>
<evidence type="ECO:0000256" key="6">
    <source>
        <dbReference type="ARBA" id="ARBA00023180"/>
    </source>
</evidence>
<comment type="caution">
    <text evidence="9">The sequence shown here is derived from an EMBL/GenBank/DDBJ whole genome shotgun (WGS) entry which is preliminary data.</text>
</comment>
<dbReference type="EMBL" id="BRXU01000044">
    <property type="protein sequence ID" value="GLC61307.1"/>
    <property type="molecule type" value="Genomic_DNA"/>
</dbReference>
<dbReference type="InterPro" id="IPR029058">
    <property type="entry name" value="AB_hydrolase_fold"/>
</dbReference>
<dbReference type="SUPFAM" id="SSF53474">
    <property type="entry name" value="alpha/beta-Hydrolases"/>
    <property type="match status" value="1"/>
</dbReference>
<evidence type="ECO:0000256" key="2">
    <source>
        <dbReference type="ARBA" id="ARBA00022729"/>
    </source>
</evidence>
<keyword evidence="6" id="KW-0325">Glycoprotein</keyword>
<keyword evidence="2" id="KW-0732">Signal</keyword>
<sequence length="529" mass="57884">MTIRLRRSNAESTRPHPPAAKRPGSSDPKYTRPWKLPSDLRALLLLAVLALDSFGATSLQAAAMNIAASPSNSTFAALVPALNNTVRVEGGHRRNGSSSAGSTDSTSATTAAAADAAGTSAAAGGVNNSATIDVSSFYQSADPGLYQSTDYVGPLVAGDVSPLFQSLLQLAQPSYNAPEPGIPLKVFDMAGLVEPKGYRLERHVVVTGDGYKLGTFRIPYGRAGRGPARRPPVLLIHGITLSSTCWVLNSPSESLAFILADKGFDVWMMNTRGNTFSRDHVLYRDKQSAFWRFSMDEMAQYDLPDNLNYIKRVGIIGHSQGCTIPLMMLADFPDTANSVAVLVSLAPSVYVQYMQAPLLIAIALQTNRSVVINKLHPQEYLFFSLPVQHTILNGACQTTVSSAFGPSLHITRNQYRRYWKVWPSSVSLWNVLHWTQIYSEARPKLIRFNYGPEYILENVRAPVVILAGDIDILAAKRDVAEQARRLRDGGSLRRVVHIPDYGHMDFIWDTRAAEKAYPFVVEALAESFA</sequence>
<evidence type="ECO:0000256" key="7">
    <source>
        <dbReference type="SAM" id="MobiDB-lite"/>
    </source>
</evidence>
<reference evidence="9 10" key="1">
    <citation type="journal article" date="2023" name="Commun. Biol.">
        <title>Reorganization of the ancestral sex-determining regions during the evolution of trioecy in Pleodorina starrii.</title>
        <authorList>
            <person name="Takahashi K."/>
            <person name="Suzuki S."/>
            <person name="Kawai-Toyooka H."/>
            <person name="Yamamoto K."/>
            <person name="Hamaji T."/>
            <person name="Ootsuki R."/>
            <person name="Yamaguchi H."/>
            <person name="Kawachi M."/>
            <person name="Higashiyama T."/>
            <person name="Nozaki H."/>
        </authorList>
    </citation>
    <scope>NUCLEOTIDE SEQUENCE [LARGE SCALE GENOMIC DNA]</scope>
    <source>
        <strain evidence="9 10">NIES-4479</strain>
    </source>
</reference>
<dbReference type="PANTHER" id="PTHR11005">
    <property type="entry name" value="LYSOSOMAL ACID LIPASE-RELATED"/>
    <property type="match status" value="1"/>
</dbReference>
<feature type="domain" description="AB hydrolase-1" evidence="8">
    <location>
        <begin position="231"/>
        <end position="509"/>
    </location>
</feature>
<dbReference type="GO" id="GO:0016787">
    <property type="term" value="F:hydrolase activity"/>
    <property type="evidence" value="ECO:0007669"/>
    <property type="project" value="UniProtKB-KW"/>
</dbReference>
<dbReference type="Gene3D" id="3.40.50.1820">
    <property type="entry name" value="alpha/beta hydrolase"/>
    <property type="match status" value="1"/>
</dbReference>
<keyword evidence="3" id="KW-0378">Hydrolase</keyword>
<dbReference type="Pfam" id="PF00561">
    <property type="entry name" value="Abhydrolase_1"/>
    <property type="match status" value="1"/>
</dbReference>
<name>A0A9W6BZU1_9CHLO</name>
<evidence type="ECO:0000256" key="4">
    <source>
        <dbReference type="ARBA" id="ARBA00022963"/>
    </source>
</evidence>
<feature type="region of interest" description="Disordered" evidence="7">
    <location>
        <begin position="1"/>
        <end position="33"/>
    </location>
</feature>
<evidence type="ECO:0000256" key="3">
    <source>
        <dbReference type="ARBA" id="ARBA00022801"/>
    </source>
</evidence>
<evidence type="ECO:0000313" key="9">
    <source>
        <dbReference type="EMBL" id="GLC61307.1"/>
    </source>
</evidence>
<dbReference type="Proteomes" id="UP001165080">
    <property type="component" value="Unassembled WGS sequence"/>
</dbReference>
<evidence type="ECO:0000313" key="10">
    <source>
        <dbReference type="Proteomes" id="UP001165080"/>
    </source>
</evidence>
<gene>
    <name evidence="9" type="primary">PLEST009451</name>
    <name evidence="9" type="ORF">PLESTB_001741800</name>
</gene>
<evidence type="ECO:0000256" key="1">
    <source>
        <dbReference type="ARBA" id="ARBA00010701"/>
    </source>
</evidence>
<keyword evidence="10" id="KW-1185">Reference proteome</keyword>
<dbReference type="InterPro" id="IPR000073">
    <property type="entry name" value="AB_hydrolase_1"/>
</dbReference>
<protein>
    <recommendedName>
        <fullName evidence="8">AB hydrolase-1 domain-containing protein</fullName>
    </recommendedName>
</protein>
<evidence type="ECO:0000256" key="5">
    <source>
        <dbReference type="ARBA" id="ARBA00023098"/>
    </source>
</evidence>
<dbReference type="FunFam" id="3.40.50.1820:FF:000057">
    <property type="entry name" value="Lipase"/>
    <property type="match status" value="1"/>
</dbReference>
<comment type="similarity">
    <text evidence="1">Belongs to the AB hydrolase superfamily. Lipase family.</text>
</comment>
<organism evidence="9 10">
    <name type="scientific">Pleodorina starrii</name>
    <dbReference type="NCBI Taxonomy" id="330485"/>
    <lineage>
        <taxon>Eukaryota</taxon>
        <taxon>Viridiplantae</taxon>
        <taxon>Chlorophyta</taxon>
        <taxon>core chlorophytes</taxon>
        <taxon>Chlorophyceae</taxon>
        <taxon>CS clade</taxon>
        <taxon>Chlamydomonadales</taxon>
        <taxon>Volvocaceae</taxon>
        <taxon>Pleodorina</taxon>
    </lineage>
</organism>
<dbReference type="GO" id="GO:0016042">
    <property type="term" value="P:lipid catabolic process"/>
    <property type="evidence" value="ECO:0007669"/>
    <property type="project" value="UniProtKB-KW"/>
</dbReference>
<proteinExistence type="inferred from homology"/>
<dbReference type="AlphaFoldDB" id="A0A9W6BZU1"/>
<accession>A0A9W6BZU1</accession>
<evidence type="ECO:0000259" key="8">
    <source>
        <dbReference type="Pfam" id="PF00561"/>
    </source>
</evidence>